<feature type="transmembrane region" description="Helical" evidence="7">
    <location>
        <begin position="126"/>
        <end position="148"/>
    </location>
</feature>
<evidence type="ECO:0000256" key="3">
    <source>
        <dbReference type="ARBA" id="ARBA00022475"/>
    </source>
</evidence>
<feature type="transmembrane region" description="Helical" evidence="7">
    <location>
        <begin position="93"/>
        <end position="114"/>
    </location>
</feature>
<feature type="transmembrane region" description="Helical" evidence="7">
    <location>
        <begin position="57"/>
        <end position="81"/>
    </location>
</feature>
<feature type="transmembrane region" description="Helical" evidence="7">
    <location>
        <begin position="339"/>
        <end position="364"/>
    </location>
</feature>
<proteinExistence type="predicted"/>
<dbReference type="PANTHER" id="PTHR43045:SF1">
    <property type="entry name" value="SHIKIMATE TRANSPORTER"/>
    <property type="match status" value="1"/>
</dbReference>
<evidence type="ECO:0000256" key="1">
    <source>
        <dbReference type="ARBA" id="ARBA00004651"/>
    </source>
</evidence>
<sequence>MNEQQPPASPTGHAAAKRTVVPAVVIGSALEWFDFYIFASMAALVLGKVFFPTYSSVAGTLASIATFAVGFIVRPLGAMFFGYLGDKIGRKHVLALTFVMMGGSTGMIGLIPSYETIGVLAPVLLVVFRLGQGFAAGAEFASAVAVAYEHAGVSTRGRFGSLPALGVNIGLFASSLTVTLLTSMDDAALEGWAWRLPFLASFVLVGFGYWVRRQMPETPDFERVSTGSTRKARATPFRDLFRTDWRGMGAVSLVVVGYLSASYLFKTFSLTYLAEFRGMEANVGAFGVTLASAVAILSVPIAGRFADRWNARRVLLGGAAGIAMLGLPFLWALDHGSPVVIWALFVLTTGITIPMMLAAQGTYFAAQFPTQVRVTGIGTAKETSSIVGGFAPFIAVALISVTPGNASWPVALMFGVCTVCVVLGALLDQERKVEERTKDQQPMVTADAGERP</sequence>
<dbReference type="PANTHER" id="PTHR43045">
    <property type="entry name" value="SHIKIMATE TRANSPORTER"/>
    <property type="match status" value="1"/>
</dbReference>
<evidence type="ECO:0000313" key="10">
    <source>
        <dbReference type="Proteomes" id="UP001499967"/>
    </source>
</evidence>
<evidence type="ECO:0000256" key="7">
    <source>
        <dbReference type="SAM" id="Phobius"/>
    </source>
</evidence>
<keyword evidence="2" id="KW-0813">Transport</keyword>
<dbReference type="Pfam" id="PF07690">
    <property type="entry name" value="MFS_1"/>
    <property type="match status" value="1"/>
</dbReference>
<feature type="transmembrane region" description="Helical" evidence="7">
    <location>
        <begin position="385"/>
        <end position="402"/>
    </location>
</feature>
<reference evidence="10" key="1">
    <citation type="journal article" date="2019" name="Int. J. Syst. Evol. Microbiol.">
        <title>The Global Catalogue of Microorganisms (GCM) 10K type strain sequencing project: providing services to taxonomists for standard genome sequencing and annotation.</title>
        <authorList>
            <consortium name="The Broad Institute Genomics Platform"/>
            <consortium name="The Broad Institute Genome Sequencing Center for Infectious Disease"/>
            <person name="Wu L."/>
            <person name="Ma J."/>
        </authorList>
    </citation>
    <scope>NUCLEOTIDE SEQUENCE [LARGE SCALE GENOMIC DNA]</scope>
    <source>
        <strain evidence="10">JCM 11117</strain>
    </source>
</reference>
<keyword evidence="3" id="KW-1003">Cell membrane</keyword>
<keyword evidence="6 7" id="KW-0472">Membrane</keyword>
<comment type="subcellular location">
    <subcellularLocation>
        <location evidence="1">Cell membrane</location>
        <topology evidence="1">Multi-pass membrane protein</topology>
    </subcellularLocation>
</comment>
<dbReference type="Proteomes" id="UP001499967">
    <property type="component" value="Unassembled WGS sequence"/>
</dbReference>
<evidence type="ECO:0000256" key="4">
    <source>
        <dbReference type="ARBA" id="ARBA00022692"/>
    </source>
</evidence>
<keyword evidence="4 7" id="KW-0812">Transmembrane</keyword>
<evidence type="ECO:0000256" key="6">
    <source>
        <dbReference type="ARBA" id="ARBA00023136"/>
    </source>
</evidence>
<comment type="caution">
    <text evidence="9">The sequence shown here is derived from an EMBL/GenBank/DDBJ whole genome shotgun (WGS) entry which is preliminary data.</text>
</comment>
<dbReference type="RefSeq" id="WP_343941661.1">
    <property type="nucleotide sequence ID" value="NZ_BAAAHP010000075.1"/>
</dbReference>
<dbReference type="InterPro" id="IPR036259">
    <property type="entry name" value="MFS_trans_sf"/>
</dbReference>
<dbReference type="Gene3D" id="1.20.1250.20">
    <property type="entry name" value="MFS general substrate transporter like domains"/>
    <property type="match status" value="2"/>
</dbReference>
<dbReference type="InterPro" id="IPR020846">
    <property type="entry name" value="MFS_dom"/>
</dbReference>
<feature type="transmembrane region" description="Helical" evidence="7">
    <location>
        <begin position="160"/>
        <end position="180"/>
    </location>
</feature>
<evidence type="ECO:0000259" key="8">
    <source>
        <dbReference type="PROSITE" id="PS50850"/>
    </source>
</evidence>
<gene>
    <name evidence="9" type="ORF">GCM10009559_26680</name>
</gene>
<accession>A0ABP4ADW2</accession>
<organism evidence="9 10">
    <name type="scientific">Pseudonocardia zijingensis</name>
    <dbReference type="NCBI Taxonomy" id="153376"/>
    <lineage>
        <taxon>Bacteria</taxon>
        <taxon>Bacillati</taxon>
        <taxon>Actinomycetota</taxon>
        <taxon>Actinomycetes</taxon>
        <taxon>Pseudonocardiales</taxon>
        <taxon>Pseudonocardiaceae</taxon>
        <taxon>Pseudonocardia</taxon>
    </lineage>
</organism>
<feature type="domain" description="Major facilitator superfamily (MFS) profile" evidence="8">
    <location>
        <begin position="20"/>
        <end position="432"/>
    </location>
</feature>
<dbReference type="CDD" id="cd17369">
    <property type="entry name" value="MFS_ShiA_like"/>
    <property type="match status" value="1"/>
</dbReference>
<evidence type="ECO:0000313" key="9">
    <source>
        <dbReference type="EMBL" id="GAA0935323.1"/>
    </source>
</evidence>
<name>A0ABP4ADW2_9PSEU</name>
<feature type="transmembrane region" description="Helical" evidence="7">
    <location>
        <begin position="285"/>
        <end position="302"/>
    </location>
</feature>
<evidence type="ECO:0000256" key="2">
    <source>
        <dbReference type="ARBA" id="ARBA00022448"/>
    </source>
</evidence>
<feature type="transmembrane region" description="Helical" evidence="7">
    <location>
        <begin position="247"/>
        <end position="265"/>
    </location>
</feature>
<protein>
    <submittedName>
        <fullName evidence="9">MFS transporter</fullName>
    </submittedName>
</protein>
<dbReference type="SUPFAM" id="SSF103473">
    <property type="entry name" value="MFS general substrate transporter"/>
    <property type="match status" value="1"/>
</dbReference>
<feature type="transmembrane region" description="Helical" evidence="7">
    <location>
        <begin position="314"/>
        <end position="333"/>
    </location>
</feature>
<dbReference type="EMBL" id="BAAAHP010000075">
    <property type="protein sequence ID" value="GAA0935323.1"/>
    <property type="molecule type" value="Genomic_DNA"/>
</dbReference>
<feature type="transmembrane region" description="Helical" evidence="7">
    <location>
        <begin position="192"/>
        <end position="211"/>
    </location>
</feature>
<feature type="transmembrane region" description="Helical" evidence="7">
    <location>
        <begin position="408"/>
        <end position="427"/>
    </location>
</feature>
<keyword evidence="5 7" id="KW-1133">Transmembrane helix</keyword>
<dbReference type="InterPro" id="IPR011701">
    <property type="entry name" value="MFS"/>
</dbReference>
<evidence type="ECO:0000256" key="5">
    <source>
        <dbReference type="ARBA" id="ARBA00022989"/>
    </source>
</evidence>
<dbReference type="PROSITE" id="PS50850">
    <property type="entry name" value="MFS"/>
    <property type="match status" value="1"/>
</dbReference>
<keyword evidence="10" id="KW-1185">Reference proteome</keyword>